<dbReference type="Pfam" id="PF02878">
    <property type="entry name" value="PGM_PMM_I"/>
    <property type="match status" value="1"/>
</dbReference>
<name>A0ABP8QK33_9BACT</name>
<evidence type="ECO:0000259" key="6">
    <source>
        <dbReference type="Pfam" id="PF02878"/>
    </source>
</evidence>
<keyword evidence="2" id="KW-0597">Phosphoprotein</keyword>
<keyword evidence="5" id="KW-0413">Isomerase</keyword>
<proteinExistence type="inferred from homology"/>
<organism evidence="9 10">
    <name type="scientific">Hymenobacter ginsengisoli</name>
    <dbReference type="NCBI Taxonomy" id="1051626"/>
    <lineage>
        <taxon>Bacteria</taxon>
        <taxon>Pseudomonadati</taxon>
        <taxon>Bacteroidota</taxon>
        <taxon>Cytophagia</taxon>
        <taxon>Cytophagales</taxon>
        <taxon>Hymenobacteraceae</taxon>
        <taxon>Hymenobacter</taxon>
    </lineage>
</organism>
<evidence type="ECO:0000256" key="5">
    <source>
        <dbReference type="ARBA" id="ARBA00023235"/>
    </source>
</evidence>
<dbReference type="PANTHER" id="PTHR45745">
    <property type="entry name" value="PHOSPHOMANNOMUTASE 45A"/>
    <property type="match status" value="1"/>
</dbReference>
<evidence type="ECO:0000256" key="3">
    <source>
        <dbReference type="ARBA" id="ARBA00022723"/>
    </source>
</evidence>
<sequence length="578" mass="63461">MPLSPDVQQRINTWLTPAYDAETQAAIKQLVDTHQDDQLNDAFYRTLEFGTGGLRGVMGPGSNRMNRYTLGMATQGLCNYLKLSFPNQEIKVAIAHDSRNNSRFFAETVAGIFAGNGITAYLFESLRPTPELSFAIRHLGCQSGCVITASHNPKEYNGYKVYWNDGSQVVAPHDANIITEVNRITSPEEVKFDGDPSRIHSIGQEVDAAYLAEVKKLSINPAAIQQQHDLGIVYTPIHGSGIKLVPPALAEFGFTNVSVVQAQATPDGNFPTVQSPNPEEKSAMQLALDQAKAQNADIVLATDPDADRVGVGVKNEKGEWVLLNGNQTAALLTHYILSARQKAGKAQPNDFIVYTIVTSEILGDIAHHYGVKYYRTLTGFKYIAGLIRELAGQEKYICGGEESYGFLIGDFVRDKDAVTACALVAEMAAVAKGEGRTLYEEMQRMYAQYGLYVEDLISLTKKGQRGAEEIQEMMVELRKNPPKTLAGSPVVEIRDYQTGKIHHLTSGQEASTGVESSNVLQFITAAGDKISARPSGTEPKIKFYFSVKEPLASIADYETTHKKAEAKIQRIIEEMRLK</sequence>
<protein>
    <submittedName>
        <fullName evidence="9">Phospho-sugar mutase</fullName>
    </submittedName>
</protein>
<dbReference type="InterPro" id="IPR005845">
    <property type="entry name" value="A-D-PHexomutase_a/b/a-II"/>
</dbReference>
<dbReference type="SUPFAM" id="SSF53738">
    <property type="entry name" value="Phosphoglucomutase, first 3 domains"/>
    <property type="match status" value="3"/>
</dbReference>
<comment type="caution">
    <text evidence="9">The sequence shown here is derived from an EMBL/GenBank/DDBJ whole genome shotgun (WGS) entry which is preliminary data.</text>
</comment>
<keyword evidence="10" id="KW-1185">Reference proteome</keyword>
<evidence type="ECO:0000259" key="8">
    <source>
        <dbReference type="Pfam" id="PF02880"/>
    </source>
</evidence>
<dbReference type="InterPro" id="IPR036900">
    <property type="entry name" value="A-D-PHexomutase_C_sf"/>
</dbReference>
<evidence type="ECO:0000256" key="2">
    <source>
        <dbReference type="ARBA" id="ARBA00022553"/>
    </source>
</evidence>
<dbReference type="Proteomes" id="UP001501243">
    <property type="component" value="Unassembled WGS sequence"/>
</dbReference>
<dbReference type="CDD" id="cd05799">
    <property type="entry name" value="PGM2"/>
    <property type="match status" value="1"/>
</dbReference>
<comment type="similarity">
    <text evidence="1">Belongs to the phosphohexose mutase family.</text>
</comment>
<reference evidence="10" key="1">
    <citation type="journal article" date="2019" name="Int. J. Syst. Evol. Microbiol.">
        <title>The Global Catalogue of Microorganisms (GCM) 10K type strain sequencing project: providing services to taxonomists for standard genome sequencing and annotation.</title>
        <authorList>
            <consortium name="The Broad Institute Genomics Platform"/>
            <consortium name="The Broad Institute Genome Sequencing Center for Infectious Disease"/>
            <person name="Wu L."/>
            <person name="Ma J."/>
        </authorList>
    </citation>
    <scope>NUCLEOTIDE SEQUENCE [LARGE SCALE GENOMIC DNA]</scope>
    <source>
        <strain evidence="10">JCM 17841</strain>
    </source>
</reference>
<dbReference type="InterPro" id="IPR005841">
    <property type="entry name" value="Alpha-D-phosphohexomutase_SF"/>
</dbReference>
<feature type="domain" description="Alpha-D-phosphohexomutase alpha/beta/alpha" evidence="7">
    <location>
        <begin position="209"/>
        <end position="312"/>
    </location>
</feature>
<dbReference type="SUPFAM" id="SSF55957">
    <property type="entry name" value="Phosphoglucomutase, C-terminal domain"/>
    <property type="match status" value="1"/>
</dbReference>
<accession>A0ABP8QK33</accession>
<gene>
    <name evidence="9" type="ORF">GCM10023172_31540</name>
</gene>
<dbReference type="EMBL" id="BAABGQ010000008">
    <property type="protein sequence ID" value="GAA4504752.1"/>
    <property type="molecule type" value="Genomic_DNA"/>
</dbReference>
<dbReference type="Pfam" id="PF02879">
    <property type="entry name" value="PGM_PMM_II"/>
    <property type="match status" value="1"/>
</dbReference>
<dbReference type="Gene3D" id="3.40.120.10">
    <property type="entry name" value="Alpha-D-Glucose-1,6-Bisphosphate, subunit A, domain 3"/>
    <property type="match status" value="3"/>
</dbReference>
<feature type="domain" description="Alpha-D-phosphohexomutase alpha/beta/alpha" evidence="6">
    <location>
        <begin position="48"/>
        <end position="186"/>
    </location>
</feature>
<dbReference type="InterPro" id="IPR016055">
    <property type="entry name" value="A-D-PHexomutase_a/b/a-I/II/III"/>
</dbReference>
<dbReference type="InterPro" id="IPR005844">
    <property type="entry name" value="A-D-PHexomutase_a/b/a-I"/>
</dbReference>
<dbReference type="InterPro" id="IPR005846">
    <property type="entry name" value="A-D-PHexomutase_a/b/a-III"/>
</dbReference>
<feature type="domain" description="Alpha-D-phosphohexomutase alpha/beta/alpha" evidence="8">
    <location>
        <begin position="324"/>
        <end position="448"/>
    </location>
</feature>
<keyword evidence="4" id="KW-0460">Magnesium</keyword>
<dbReference type="Pfam" id="PF02880">
    <property type="entry name" value="PGM_PMM_III"/>
    <property type="match status" value="1"/>
</dbReference>
<evidence type="ECO:0000256" key="1">
    <source>
        <dbReference type="ARBA" id="ARBA00010231"/>
    </source>
</evidence>
<evidence type="ECO:0000313" key="9">
    <source>
        <dbReference type="EMBL" id="GAA4504752.1"/>
    </source>
</evidence>
<keyword evidence="3" id="KW-0479">Metal-binding</keyword>
<evidence type="ECO:0000256" key="4">
    <source>
        <dbReference type="ARBA" id="ARBA00022842"/>
    </source>
</evidence>
<evidence type="ECO:0000313" key="10">
    <source>
        <dbReference type="Proteomes" id="UP001501243"/>
    </source>
</evidence>
<dbReference type="RefSeq" id="WP_208131153.1">
    <property type="nucleotide sequence ID" value="NZ_BAABGQ010000008.1"/>
</dbReference>
<dbReference type="PANTHER" id="PTHR45745:SF1">
    <property type="entry name" value="PHOSPHOGLUCOMUTASE 2B-RELATED"/>
    <property type="match status" value="1"/>
</dbReference>
<dbReference type="PRINTS" id="PR00509">
    <property type="entry name" value="PGMPMM"/>
</dbReference>
<dbReference type="Gene3D" id="3.30.310.50">
    <property type="entry name" value="Alpha-D-phosphohexomutase, C-terminal domain"/>
    <property type="match status" value="1"/>
</dbReference>
<evidence type="ECO:0000259" key="7">
    <source>
        <dbReference type="Pfam" id="PF02879"/>
    </source>
</evidence>